<feature type="transmembrane region" description="Helical" evidence="1">
    <location>
        <begin position="20"/>
        <end position="40"/>
    </location>
</feature>
<dbReference type="KEGG" id="plon:Pla110_21020"/>
<sequence>MARKLTQFMTSSVDGVVQRLAFMLAFIASGVLCYLVYMTAKASVPTPVNGAAGGWLILCFSPFWLGICLLAVLSGYKLGGTWRVVGWLPLLSGLLGSLLINQMFS</sequence>
<dbReference type="Proteomes" id="UP000317178">
    <property type="component" value="Chromosome"/>
</dbReference>
<evidence type="ECO:0000256" key="1">
    <source>
        <dbReference type="SAM" id="Phobius"/>
    </source>
</evidence>
<feature type="transmembrane region" description="Helical" evidence="1">
    <location>
        <begin position="85"/>
        <end position="104"/>
    </location>
</feature>
<keyword evidence="1" id="KW-1133">Transmembrane helix</keyword>
<name>A0A518CME7_9PLAN</name>
<proteinExistence type="predicted"/>
<keyword evidence="3" id="KW-1185">Reference proteome</keyword>
<dbReference type="RefSeq" id="WP_144995661.1">
    <property type="nucleotide sequence ID" value="NZ_CP036281.1"/>
</dbReference>
<dbReference type="EMBL" id="CP036281">
    <property type="protein sequence ID" value="QDU80373.1"/>
    <property type="molecule type" value="Genomic_DNA"/>
</dbReference>
<accession>A0A518CME7</accession>
<protein>
    <submittedName>
        <fullName evidence="2">Uncharacterized protein</fullName>
    </submittedName>
</protein>
<keyword evidence="1" id="KW-0812">Transmembrane</keyword>
<keyword evidence="1" id="KW-0472">Membrane</keyword>
<feature type="transmembrane region" description="Helical" evidence="1">
    <location>
        <begin position="52"/>
        <end position="73"/>
    </location>
</feature>
<organism evidence="2 3">
    <name type="scientific">Polystyrenella longa</name>
    <dbReference type="NCBI Taxonomy" id="2528007"/>
    <lineage>
        <taxon>Bacteria</taxon>
        <taxon>Pseudomonadati</taxon>
        <taxon>Planctomycetota</taxon>
        <taxon>Planctomycetia</taxon>
        <taxon>Planctomycetales</taxon>
        <taxon>Planctomycetaceae</taxon>
        <taxon>Polystyrenella</taxon>
    </lineage>
</organism>
<evidence type="ECO:0000313" key="3">
    <source>
        <dbReference type="Proteomes" id="UP000317178"/>
    </source>
</evidence>
<reference evidence="2 3" key="1">
    <citation type="submission" date="2019-02" db="EMBL/GenBank/DDBJ databases">
        <title>Deep-cultivation of Planctomycetes and their phenomic and genomic characterization uncovers novel biology.</title>
        <authorList>
            <person name="Wiegand S."/>
            <person name="Jogler M."/>
            <person name="Boedeker C."/>
            <person name="Pinto D."/>
            <person name="Vollmers J."/>
            <person name="Rivas-Marin E."/>
            <person name="Kohn T."/>
            <person name="Peeters S.H."/>
            <person name="Heuer A."/>
            <person name="Rast P."/>
            <person name="Oberbeckmann S."/>
            <person name="Bunk B."/>
            <person name="Jeske O."/>
            <person name="Meyerdierks A."/>
            <person name="Storesund J.E."/>
            <person name="Kallscheuer N."/>
            <person name="Luecker S."/>
            <person name="Lage O.M."/>
            <person name="Pohl T."/>
            <person name="Merkel B.J."/>
            <person name="Hornburger P."/>
            <person name="Mueller R.-W."/>
            <person name="Bruemmer F."/>
            <person name="Labrenz M."/>
            <person name="Spormann A.M."/>
            <person name="Op den Camp H."/>
            <person name="Overmann J."/>
            <person name="Amann R."/>
            <person name="Jetten M.S.M."/>
            <person name="Mascher T."/>
            <person name="Medema M.H."/>
            <person name="Devos D.P."/>
            <person name="Kaster A.-K."/>
            <person name="Ovreas L."/>
            <person name="Rohde M."/>
            <person name="Galperin M.Y."/>
            <person name="Jogler C."/>
        </authorList>
    </citation>
    <scope>NUCLEOTIDE SEQUENCE [LARGE SCALE GENOMIC DNA]</scope>
    <source>
        <strain evidence="2 3">Pla110</strain>
    </source>
</reference>
<gene>
    <name evidence="2" type="ORF">Pla110_21020</name>
</gene>
<dbReference type="AlphaFoldDB" id="A0A518CME7"/>
<evidence type="ECO:0000313" key="2">
    <source>
        <dbReference type="EMBL" id="QDU80373.1"/>
    </source>
</evidence>